<gene>
    <name evidence="1" type="ORF">EYF80_018883</name>
</gene>
<proteinExistence type="predicted"/>
<reference evidence="1 2" key="1">
    <citation type="submission" date="2019-03" db="EMBL/GenBank/DDBJ databases">
        <title>First draft genome of Liparis tanakae, snailfish: a comprehensive survey of snailfish specific genes.</title>
        <authorList>
            <person name="Kim W."/>
            <person name="Song I."/>
            <person name="Jeong J.-H."/>
            <person name="Kim D."/>
            <person name="Kim S."/>
            <person name="Ryu S."/>
            <person name="Song J.Y."/>
            <person name="Lee S.K."/>
        </authorList>
    </citation>
    <scope>NUCLEOTIDE SEQUENCE [LARGE SCALE GENOMIC DNA]</scope>
    <source>
        <tissue evidence="1">Muscle</tissue>
    </source>
</reference>
<dbReference type="AlphaFoldDB" id="A0A4Z2HZ03"/>
<dbReference type="Proteomes" id="UP000314294">
    <property type="component" value="Unassembled WGS sequence"/>
</dbReference>
<evidence type="ECO:0000313" key="1">
    <source>
        <dbReference type="EMBL" id="TNN70898.1"/>
    </source>
</evidence>
<evidence type="ECO:0000313" key="2">
    <source>
        <dbReference type="Proteomes" id="UP000314294"/>
    </source>
</evidence>
<organism evidence="1 2">
    <name type="scientific">Liparis tanakae</name>
    <name type="common">Tanaka's snailfish</name>
    <dbReference type="NCBI Taxonomy" id="230148"/>
    <lineage>
        <taxon>Eukaryota</taxon>
        <taxon>Metazoa</taxon>
        <taxon>Chordata</taxon>
        <taxon>Craniata</taxon>
        <taxon>Vertebrata</taxon>
        <taxon>Euteleostomi</taxon>
        <taxon>Actinopterygii</taxon>
        <taxon>Neopterygii</taxon>
        <taxon>Teleostei</taxon>
        <taxon>Neoteleostei</taxon>
        <taxon>Acanthomorphata</taxon>
        <taxon>Eupercaria</taxon>
        <taxon>Perciformes</taxon>
        <taxon>Cottioidei</taxon>
        <taxon>Cottales</taxon>
        <taxon>Liparidae</taxon>
        <taxon>Liparis</taxon>
    </lineage>
</organism>
<protein>
    <submittedName>
        <fullName evidence="1">Uncharacterized protein</fullName>
    </submittedName>
</protein>
<accession>A0A4Z2HZ03</accession>
<sequence length="95" mass="10670">MSRMFQYATLSKVHQHDYKRHLRLEAHRRCESLFPVEEGSEEEERRGGALRVFGVAVVVVRGRRELAEDAGVAVMAEVSQVGDVELEFTAVLGQG</sequence>
<name>A0A4Z2HZ03_9TELE</name>
<dbReference type="EMBL" id="SRLO01000157">
    <property type="protein sequence ID" value="TNN70898.1"/>
    <property type="molecule type" value="Genomic_DNA"/>
</dbReference>
<keyword evidence="2" id="KW-1185">Reference proteome</keyword>
<comment type="caution">
    <text evidence="1">The sequence shown here is derived from an EMBL/GenBank/DDBJ whole genome shotgun (WGS) entry which is preliminary data.</text>
</comment>